<accession>A0A0R3BUQ7</accession>
<dbReference type="InterPro" id="IPR018060">
    <property type="entry name" value="HTH_AraC"/>
</dbReference>
<evidence type="ECO:0000313" key="6">
    <source>
        <dbReference type="Proteomes" id="UP000051380"/>
    </source>
</evidence>
<dbReference type="GO" id="GO:0043565">
    <property type="term" value="F:sequence-specific DNA binding"/>
    <property type="evidence" value="ECO:0007669"/>
    <property type="project" value="InterPro"/>
</dbReference>
<dbReference type="Gene3D" id="1.10.10.60">
    <property type="entry name" value="Homeodomain-like"/>
    <property type="match status" value="2"/>
</dbReference>
<comment type="caution">
    <text evidence="5">The sequence shown here is derived from an EMBL/GenBank/DDBJ whole genome shotgun (WGS) entry which is preliminary data.</text>
</comment>
<evidence type="ECO:0000259" key="4">
    <source>
        <dbReference type="PROSITE" id="PS01124"/>
    </source>
</evidence>
<dbReference type="OrthoDB" id="8201115at2"/>
<dbReference type="Proteomes" id="UP000051380">
    <property type="component" value="Unassembled WGS sequence"/>
</dbReference>
<gene>
    <name evidence="5" type="ORF">AOQ72_00400</name>
</gene>
<dbReference type="InterPro" id="IPR009057">
    <property type="entry name" value="Homeodomain-like_sf"/>
</dbReference>
<dbReference type="InterPro" id="IPR020449">
    <property type="entry name" value="Tscrpt_reg_AraC-type_HTH"/>
</dbReference>
<evidence type="ECO:0000256" key="1">
    <source>
        <dbReference type="ARBA" id="ARBA00023015"/>
    </source>
</evidence>
<dbReference type="SUPFAM" id="SSF46689">
    <property type="entry name" value="Homeodomain-like"/>
    <property type="match status" value="2"/>
</dbReference>
<dbReference type="GO" id="GO:0003700">
    <property type="term" value="F:DNA-binding transcription factor activity"/>
    <property type="evidence" value="ECO:0007669"/>
    <property type="project" value="InterPro"/>
</dbReference>
<dbReference type="PANTHER" id="PTHR46796">
    <property type="entry name" value="HTH-TYPE TRANSCRIPTIONAL ACTIVATOR RHAS-RELATED"/>
    <property type="match status" value="1"/>
</dbReference>
<keyword evidence="1" id="KW-0805">Transcription regulation</keyword>
<dbReference type="PRINTS" id="PR00032">
    <property type="entry name" value="HTHARAC"/>
</dbReference>
<evidence type="ECO:0000256" key="2">
    <source>
        <dbReference type="ARBA" id="ARBA00023125"/>
    </source>
</evidence>
<proteinExistence type="predicted"/>
<dbReference type="PANTHER" id="PTHR46796:SF2">
    <property type="entry name" value="TRANSCRIPTIONAL REGULATORY PROTEIN"/>
    <property type="match status" value="1"/>
</dbReference>
<name>A0A0R3BUQ7_9BRAD</name>
<evidence type="ECO:0000256" key="3">
    <source>
        <dbReference type="ARBA" id="ARBA00023163"/>
    </source>
</evidence>
<sequence length="275" mass="30626">MSRALAVFHGRFGRATVYQLNRPFNIHAHREGHLIFHVGGMSACIDVSDGHYDLTETSVVAVNPWEPHNFLPTDLEGGAIFFVLYVNAEWFAPDASGSDRLRFGRTQFKRTPALDKHIRRTAALVCGAPSLSSLDSELRRLIDICYDESWQQAEIARDPRAGGAVTDFRVRKCIKMMSESPGAEIELDTIARESGLSRPHFYRLFRVQTGVTPNLYLNTLIMEQALEALVASEVPIADIGFDLGFSSQSGFTRFFAANVGMAPTDYRRAAKVLRA</sequence>
<dbReference type="PROSITE" id="PS01124">
    <property type="entry name" value="HTH_ARAC_FAMILY_2"/>
    <property type="match status" value="1"/>
</dbReference>
<evidence type="ECO:0000313" key="5">
    <source>
        <dbReference type="EMBL" id="KRP88879.1"/>
    </source>
</evidence>
<feature type="domain" description="HTH araC/xylS-type" evidence="4">
    <location>
        <begin position="171"/>
        <end position="269"/>
    </location>
</feature>
<dbReference type="STRING" id="108015.GA0061099_100979"/>
<keyword evidence="2" id="KW-0238">DNA-binding</keyword>
<dbReference type="AlphaFoldDB" id="A0A0R3BUQ7"/>
<keyword evidence="3" id="KW-0804">Transcription</keyword>
<reference evidence="5 6" key="1">
    <citation type="submission" date="2015-09" db="EMBL/GenBank/DDBJ databases">
        <title>Draft Genome Sequence of the Strain BR 3267 (Bradyrhizobium yuanmingense) recommended as inoculant for cowpea in Brazil.</title>
        <authorList>
            <person name="Simoes-Araujo J.L."/>
            <person name="Zilli J.E."/>
        </authorList>
    </citation>
    <scope>NUCLEOTIDE SEQUENCE [LARGE SCALE GENOMIC DNA]</scope>
    <source>
        <strain evidence="5 6">BR3267</strain>
    </source>
</reference>
<dbReference type="InterPro" id="IPR050204">
    <property type="entry name" value="AraC_XylS_family_regulators"/>
</dbReference>
<dbReference type="RefSeq" id="WP_057029882.1">
    <property type="nucleotide sequence ID" value="NZ_LJYF01000040.1"/>
</dbReference>
<dbReference type="EMBL" id="LJYF01000040">
    <property type="protein sequence ID" value="KRP88879.1"/>
    <property type="molecule type" value="Genomic_DNA"/>
</dbReference>
<dbReference type="Pfam" id="PF12833">
    <property type="entry name" value="HTH_18"/>
    <property type="match status" value="1"/>
</dbReference>
<organism evidence="5 6">
    <name type="scientific">Bradyrhizobium yuanmingense</name>
    <dbReference type="NCBI Taxonomy" id="108015"/>
    <lineage>
        <taxon>Bacteria</taxon>
        <taxon>Pseudomonadati</taxon>
        <taxon>Pseudomonadota</taxon>
        <taxon>Alphaproteobacteria</taxon>
        <taxon>Hyphomicrobiales</taxon>
        <taxon>Nitrobacteraceae</taxon>
        <taxon>Bradyrhizobium</taxon>
    </lineage>
</organism>
<protein>
    <submittedName>
        <fullName evidence="5">AraC family transcriptional regulator</fullName>
    </submittedName>
</protein>
<dbReference type="SMART" id="SM00342">
    <property type="entry name" value="HTH_ARAC"/>
    <property type="match status" value="1"/>
</dbReference>